<dbReference type="Proteomes" id="UP001158049">
    <property type="component" value="Unassembled WGS sequence"/>
</dbReference>
<keyword evidence="2" id="KW-1185">Reference proteome</keyword>
<reference evidence="1 2" key="1">
    <citation type="submission" date="2017-05" db="EMBL/GenBank/DDBJ databases">
        <authorList>
            <person name="Varghese N."/>
            <person name="Submissions S."/>
        </authorList>
    </citation>
    <scope>NUCLEOTIDE SEQUENCE [LARGE SCALE GENOMIC DNA]</scope>
    <source>
        <strain evidence="1 2">DSM 26001</strain>
    </source>
</reference>
<evidence type="ECO:0000313" key="2">
    <source>
        <dbReference type="Proteomes" id="UP001158049"/>
    </source>
</evidence>
<dbReference type="Gene3D" id="2.40.360.20">
    <property type="match status" value="1"/>
</dbReference>
<gene>
    <name evidence="1" type="ORF">SAMN06295970_11551</name>
</gene>
<organism evidence="1 2">
    <name type="scientific">Noviherbaspirillum suwonense</name>
    <dbReference type="NCBI Taxonomy" id="1224511"/>
    <lineage>
        <taxon>Bacteria</taxon>
        <taxon>Pseudomonadati</taxon>
        <taxon>Pseudomonadota</taxon>
        <taxon>Betaproteobacteria</taxon>
        <taxon>Burkholderiales</taxon>
        <taxon>Oxalobacteraceae</taxon>
        <taxon>Noviherbaspirillum</taxon>
    </lineage>
</organism>
<comment type="caution">
    <text evidence="1">The sequence shown here is derived from an EMBL/GenBank/DDBJ whole genome shotgun (WGS) entry which is preliminary data.</text>
</comment>
<dbReference type="EMBL" id="FXUL01000015">
    <property type="protein sequence ID" value="SMP69532.1"/>
    <property type="molecule type" value="Genomic_DNA"/>
</dbReference>
<accession>A0ABY1QFV3</accession>
<proteinExistence type="predicted"/>
<name>A0ABY1QFV3_9BURK</name>
<evidence type="ECO:0008006" key="3">
    <source>
        <dbReference type="Google" id="ProtNLM"/>
    </source>
</evidence>
<sequence>MLSKRLLFLLKPFRKNVSILNLALSMTAARKYTRMACGEAIELQHRRQFRKNTTTMKLKFIPIAFLGAALVACGGGGGGGGGGNSNAATSTLTVTAKVNGVVVAGYPVTAASAPAITLTSGQELEVTSSIPTVFGGNLGSAVAAVRTNSSTTYKAVLASATDTNATLTFTTTALPLQTATIPVTVKATQFQAVVPKVGDSFVYAENDILLNKNTFRVDNTTQRVTAVNGDGTWTETYLTSANAVIGAATYTNQGNRTSFRNDASSTQTCNRQGNKVARYLPEEKLLAFPLTIGSTFTGKWQAVCGTDTTIVDSQDESISARVVGYESVTTAAGVFNAMRIDETTTVANSTNAAFPGGGYTQTVSVWFDPVLGRNVKFSGVRTYIGTPNAVQSASLVETTNIELISYVKN</sequence>
<evidence type="ECO:0000313" key="1">
    <source>
        <dbReference type="EMBL" id="SMP69532.1"/>
    </source>
</evidence>
<protein>
    <recommendedName>
        <fullName evidence="3">Lipoprotein</fullName>
    </recommendedName>
</protein>